<dbReference type="SUPFAM" id="SSF55486">
    <property type="entry name" value="Metalloproteases ('zincins'), catalytic domain"/>
    <property type="match status" value="1"/>
</dbReference>
<evidence type="ECO:0000313" key="1">
    <source>
        <dbReference type="EMBL" id="QDU90129.1"/>
    </source>
</evidence>
<protein>
    <submittedName>
        <fullName evidence="1">Protein MtfA</fullName>
    </submittedName>
</protein>
<dbReference type="InterPro" id="IPR042252">
    <property type="entry name" value="MtfA_N"/>
</dbReference>
<proteinExistence type="predicted"/>
<accession>A0A518DF70</accession>
<dbReference type="Gene3D" id="1.10.472.150">
    <property type="entry name" value="Glucose-regulated metallo-peptidase M90, N-terminal domain"/>
    <property type="match status" value="1"/>
</dbReference>
<dbReference type="InterPro" id="IPR024079">
    <property type="entry name" value="MetalloPept_cat_dom_sf"/>
</dbReference>
<organism evidence="1 2">
    <name type="scientific">Pirellulimonas nuda</name>
    <dbReference type="NCBI Taxonomy" id="2528009"/>
    <lineage>
        <taxon>Bacteria</taxon>
        <taxon>Pseudomonadati</taxon>
        <taxon>Planctomycetota</taxon>
        <taxon>Planctomycetia</taxon>
        <taxon>Pirellulales</taxon>
        <taxon>Lacipirellulaceae</taxon>
        <taxon>Pirellulimonas</taxon>
    </lineage>
</organism>
<keyword evidence="2" id="KW-1185">Reference proteome</keyword>
<name>A0A518DF70_9BACT</name>
<dbReference type="RefSeq" id="WP_145288002.1">
    <property type="nucleotide sequence ID" value="NZ_CP036291.1"/>
</dbReference>
<dbReference type="PANTHER" id="PTHR30164">
    <property type="entry name" value="MTFA PEPTIDASE"/>
    <property type="match status" value="1"/>
</dbReference>
<dbReference type="Pfam" id="PF06167">
    <property type="entry name" value="Peptidase_M90"/>
    <property type="match status" value="1"/>
</dbReference>
<dbReference type="Gene3D" id="3.40.390.10">
    <property type="entry name" value="Collagenase (Catalytic Domain)"/>
    <property type="match status" value="1"/>
</dbReference>
<dbReference type="GO" id="GO:0005829">
    <property type="term" value="C:cytosol"/>
    <property type="evidence" value="ECO:0007669"/>
    <property type="project" value="TreeGrafter"/>
</dbReference>
<dbReference type="CDD" id="cd20169">
    <property type="entry name" value="Peptidase_M90_mtfA"/>
    <property type="match status" value="1"/>
</dbReference>
<sequence length="265" mass="30189">MFGFFRNRRIRRWLAEPTPDAWPQYLEANLWQFRHLGVAQQRRVLDLAHVLAHEIHWTGCNGLEVTDEVRVTIAGAAGLMVLGPSEPYYFDRLKSILVYPDAYRPAASASATLLEMDDFEPVDAYEAREGEAWRGGPVVLSWKHVLRDGRSARRGRHVVLHELAHHFDSLDGGMDGIPPMFGASAARRWREVVDHEYRRLVSAARHGRPTLLDDYGAENEAEFFAVATECFFQQPHALRRRHGELYGVLSGFFQQSPADWLPAAD</sequence>
<dbReference type="AlphaFoldDB" id="A0A518DF70"/>
<reference evidence="1 2" key="1">
    <citation type="submission" date="2019-02" db="EMBL/GenBank/DDBJ databases">
        <title>Deep-cultivation of Planctomycetes and their phenomic and genomic characterization uncovers novel biology.</title>
        <authorList>
            <person name="Wiegand S."/>
            <person name="Jogler M."/>
            <person name="Boedeker C."/>
            <person name="Pinto D."/>
            <person name="Vollmers J."/>
            <person name="Rivas-Marin E."/>
            <person name="Kohn T."/>
            <person name="Peeters S.H."/>
            <person name="Heuer A."/>
            <person name="Rast P."/>
            <person name="Oberbeckmann S."/>
            <person name="Bunk B."/>
            <person name="Jeske O."/>
            <person name="Meyerdierks A."/>
            <person name="Storesund J.E."/>
            <person name="Kallscheuer N."/>
            <person name="Luecker S."/>
            <person name="Lage O.M."/>
            <person name="Pohl T."/>
            <person name="Merkel B.J."/>
            <person name="Hornburger P."/>
            <person name="Mueller R.-W."/>
            <person name="Bruemmer F."/>
            <person name="Labrenz M."/>
            <person name="Spormann A.M."/>
            <person name="Op den Camp H."/>
            <person name="Overmann J."/>
            <person name="Amann R."/>
            <person name="Jetten M.S.M."/>
            <person name="Mascher T."/>
            <person name="Medema M.H."/>
            <person name="Devos D.P."/>
            <person name="Kaster A.-K."/>
            <person name="Ovreas L."/>
            <person name="Rohde M."/>
            <person name="Galperin M.Y."/>
            <person name="Jogler C."/>
        </authorList>
    </citation>
    <scope>NUCLEOTIDE SEQUENCE [LARGE SCALE GENOMIC DNA]</scope>
    <source>
        <strain evidence="1 2">Pla175</strain>
    </source>
</reference>
<evidence type="ECO:0000313" key="2">
    <source>
        <dbReference type="Proteomes" id="UP000317429"/>
    </source>
</evidence>
<dbReference type="Proteomes" id="UP000317429">
    <property type="component" value="Chromosome"/>
</dbReference>
<dbReference type="KEGG" id="pnd:Pla175_35300"/>
<gene>
    <name evidence="1" type="primary">mtfA</name>
    <name evidence="1" type="ORF">Pla175_35300</name>
</gene>
<dbReference type="EMBL" id="CP036291">
    <property type="protein sequence ID" value="QDU90129.1"/>
    <property type="molecule type" value="Genomic_DNA"/>
</dbReference>
<dbReference type="OrthoDB" id="9786424at2"/>
<dbReference type="GO" id="GO:0004177">
    <property type="term" value="F:aminopeptidase activity"/>
    <property type="evidence" value="ECO:0007669"/>
    <property type="project" value="TreeGrafter"/>
</dbReference>
<dbReference type="GO" id="GO:0008237">
    <property type="term" value="F:metallopeptidase activity"/>
    <property type="evidence" value="ECO:0007669"/>
    <property type="project" value="InterPro"/>
</dbReference>
<dbReference type="InterPro" id="IPR010384">
    <property type="entry name" value="MtfA_fam"/>
</dbReference>
<dbReference type="PANTHER" id="PTHR30164:SF2">
    <property type="entry name" value="PROTEIN MTFA"/>
    <property type="match status" value="1"/>
</dbReference>